<gene>
    <name evidence="2" type="ORF">HU200_016628</name>
</gene>
<dbReference type="Proteomes" id="UP000636709">
    <property type="component" value="Unassembled WGS sequence"/>
</dbReference>
<keyword evidence="1" id="KW-0472">Membrane</keyword>
<name>A0A835KJH4_9POAL</name>
<keyword evidence="1" id="KW-1133">Transmembrane helix</keyword>
<organism evidence="2 3">
    <name type="scientific">Digitaria exilis</name>
    <dbReference type="NCBI Taxonomy" id="1010633"/>
    <lineage>
        <taxon>Eukaryota</taxon>
        <taxon>Viridiplantae</taxon>
        <taxon>Streptophyta</taxon>
        <taxon>Embryophyta</taxon>
        <taxon>Tracheophyta</taxon>
        <taxon>Spermatophyta</taxon>
        <taxon>Magnoliopsida</taxon>
        <taxon>Liliopsida</taxon>
        <taxon>Poales</taxon>
        <taxon>Poaceae</taxon>
        <taxon>PACMAD clade</taxon>
        <taxon>Panicoideae</taxon>
        <taxon>Panicodae</taxon>
        <taxon>Paniceae</taxon>
        <taxon>Anthephorinae</taxon>
        <taxon>Digitaria</taxon>
    </lineage>
</organism>
<evidence type="ECO:0000313" key="3">
    <source>
        <dbReference type="Proteomes" id="UP000636709"/>
    </source>
</evidence>
<dbReference type="EMBL" id="JACEFO010001613">
    <property type="protein sequence ID" value="KAF8730765.1"/>
    <property type="molecule type" value="Genomic_DNA"/>
</dbReference>
<comment type="caution">
    <text evidence="2">The sequence shown here is derived from an EMBL/GenBank/DDBJ whole genome shotgun (WGS) entry which is preliminary data.</text>
</comment>
<reference evidence="2" key="1">
    <citation type="submission" date="2020-07" db="EMBL/GenBank/DDBJ databases">
        <title>Genome sequence and genetic diversity analysis of an under-domesticated orphan crop, white fonio (Digitaria exilis).</title>
        <authorList>
            <person name="Bennetzen J.L."/>
            <person name="Chen S."/>
            <person name="Ma X."/>
            <person name="Wang X."/>
            <person name="Yssel A.E.J."/>
            <person name="Chaluvadi S.R."/>
            <person name="Johnson M."/>
            <person name="Gangashetty P."/>
            <person name="Hamidou F."/>
            <person name="Sanogo M.D."/>
            <person name="Zwaenepoel A."/>
            <person name="Wallace J."/>
            <person name="Van De Peer Y."/>
            <person name="Van Deynze A."/>
        </authorList>
    </citation>
    <scope>NUCLEOTIDE SEQUENCE</scope>
    <source>
        <tissue evidence="2">Leaves</tissue>
    </source>
</reference>
<accession>A0A835KJH4</accession>
<dbReference type="AlphaFoldDB" id="A0A835KJH4"/>
<evidence type="ECO:0000256" key="1">
    <source>
        <dbReference type="SAM" id="Phobius"/>
    </source>
</evidence>
<evidence type="ECO:0000313" key="2">
    <source>
        <dbReference type="EMBL" id="KAF8730765.1"/>
    </source>
</evidence>
<keyword evidence="1" id="KW-0812">Transmembrane</keyword>
<proteinExistence type="predicted"/>
<sequence length="58" mass="6283">MTGCKLLNKYWPSPSLLIFSSLLPGSYGNFAMLLFLIINIVPISSGSGIFVIKFTSIA</sequence>
<protein>
    <submittedName>
        <fullName evidence="2">Uncharacterized protein</fullName>
    </submittedName>
</protein>
<feature type="transmembrane region" description="Helical" evidence="1">
    <location>
        <begin position="30"/>
        <end position="52"/>
    </location>
</feature>
<keyword evidence="3" id="KW-1185">Reference proteome</keyword>